<gene>
    <name evidence="1" type="ORF">IDH45_29440</name>
</gene>
<accession>A0A927H397</accession>
<dbReference type="Proteomes" id="UP000639396">
    <property type="component" value="Unassembled WGS sequence"/>
</dbReference>
<dbReference type="InterPro" id="IPR050490">
    <property type="entry name" value="Bact_solute-bd_prot1"/>
</dbReference>
<sequence length="438" mass="48784">MFRQSLKTAGVLSLTAAVLFGCSGGSKPAEVQGESQAEKPKEPVTLTFYDPSAGVLPETFMEQYGNLIVKKYPHITIKFVSSPDTNPEAHITSMIAAGDPIDVMLNADLNHYRLIAPFKFEYDMTELIKKNKYDLSQLDPSILQAVQTLSGGGMYALPFRMNTLGLMYNKDIFDQFGKPYPKDGMTWDETYELAKQLTRTVDGTEYRGFITQFYNMGWLNQQSLGFIDPKTDKPIIHTDERWAAFTRNLSRFYEIPGNVTKEGSFSGISNLFLKSKTAAMYAYTIPTTPQEVNWDVVQLPEFSDKRGVGAQSMLTLAYITSISKHKEAAFDAISYMTSDEMQTHIAKQALGLPVINNKQVKDVYGQDNPNLKGKNVKSLLISKPAAPFVAAQHNRTIALQFEKMMYTLTKGGVDVNTALRTAAEEAEKEIAKIKSGSK</sequence>
<dbReference type="PANTHER" id="PTHR43649">
    <property type="entry name" value="ARABINOSE-BINDING PROTEIN-RELATED"/>
    <property type="match status" value="1"/>
</dbReference>
<dbReference type="PANTHER" id="PTHR43649:SF12">
    <property type="entry name" value="DIACETYLCHITOBIOSE BINDING PROTEIN DASA"/>
    <property type="match status" value="1"/>
</dbReference>
<dbReference type="AlphaFoldDB" id="A0A927H397"/>
<dbReference type="SUPFAM" id="SSF53850">
    <property type="entry name" value="Periplasmic binding protein-like II"/>
    <property type="match status" value="1"/>
</dbReference>
<dbReference type="PROSITE" id="PS51257">
    <property type="entry name" value="PROKAR_LIPOPROTEIN"/>
    <property type="match status" value="1"/>
</dbReference>
<organism evidence="1 2">
    <name type="scientific">Paenibacillus oceani</name>
    <dbReference type="NCBI Taxonomy" id="2772510"/>
    <lineage>
        <taxon>Bacteria</taxon>
        <taxon>Bacillati</taxon>
        <taxon>Bacillota</taxon>
        <taxon>Bacilli</taxon>
        <taxon>Bacillales</taxon>
        <taxon>Paenibacillaceae</taxon>
        <taxon>Paenibacillus</taxon>
    </lineage>
</organism>
<dbReference type="Gene3D" id="3.40.190.10">
    <property type="entry name" value="Periplasmic binding protein-like II"/>
    <property type="match status" value="1"/>
</dbReference>
<keyword evidence="2" id="KW-1185">Reference proteome</keyword>
<name>A0A927H397_9BACL</name>
<dbReference type="EMBL" id="JACXJA010000052">
    <property type="protein sequence ID" value="MBD2866117.1"/>
    <property type="molecule type" value="Genomic_DNA"/>
</dbReference>
<dbReference type="Pfam" id="PF01547">
    <property type="entry name" value="SBP_bac_1"/>
    <property type="match status" value="1"/>
</dbReference>
<reference evidence="1" key="1">
    <citation type="submission" date="2020-09" db="EMBL/GenBank/DDBJ databases">
        <title>A novel bacterium of genus Paenibacillus, isolated from South China Sea.</title>
        <authorList>
            <person name="Huang H."/>
            <person name="Mo K."/>
            <person name="Hu Y."/>
        </authorList>
    </citation>
    <scope>NUCLEOTIDE SEQUENCE</scope>
    <source>
        <strain evidence="1">IB182363</strain>
    </source>
</reference>
<comment type="caution">
    <text evidence="1">The sequence shown here is derived from an EMBL/GenBank/DDBJ whole genome shotgun (WGS) entry which is preliminary data.</text>
</comment>
<protein>
    <submittedName>
        <fullName evidence="1">Extracellular solute-binding protein</fullName>
    </submittedName>
</protein>
<dbReference type="InterPro" id="IPR006059">
    <property type="entry name" value="SBP"/>
</dbReference>
<dbReference type="RefSeq" id="WP_190931734.1">
    <property type="nucleotide sequence ID" value="NZ_JACXJA010000052.1"/>
</dbReference>
<evidence type="ECO:0000313" key="1">
    <source>
        <dbReference type="EMBL" id="MBD2866117.1"/>
    </source>
</evidence>
<proteinExistence type="predicted"/>
<evidence type="ECO:0000313" key="2">
    <source>
        <dbReference type="Proteomes" id="UP000639396"/>
    </source>
</evidence>